<dbReference type="EnsemblPlants" id="Ma03_t03900.1">
    <property type="protein sequence ID" value="Ma03_p03900.1"/>
    <property type="gene ID" value="Ma03_g03900"/>
</dbReference>
<dbReference type="GO" id="GO:0031011">
    <property type="term" value="C:Ino80 complex"/>
    <property type="evidence" value="ECO:0007669"/>
    <property type="project" value="InterPro"/>
</dbReference>
<evidence type="ECO:0000313" key="6">
    <source>
        <dbReference type="EnsemblPlants" id="Ma03_p03900.1"/>
    </source>
</evidence>
<evidence type="ECO:0000313" key="7">
    <source>
        <dbReference type="Proteomes" id="UP000012960"/>
    </source>
</evidence>
<evidence type="ECO:0000259" key="4">
    <source>
        <dbReference type="PROSITE" id="PS51916"/>
    </source>
</evidence>
<dbReference type="Gramene" id="Ma03_t03900.1">
    <property type="protein sequence ID" value="Ma03_p03900.1"/>
    <property type="gene ID" value="Ma03_g03900"/>
</dbReference>
<organism evidence="6 7">
    <name type="scientific">Musa acuminata subsp. malaccensis</name>
    <name type="common">Wild banana</name>
    <name type="synonym">Musa malaccensis</name>
    <dbReference type="NCBI Taxonomy" id="214687"/>
    <lineage>
        <taxon>Eukaryota</taxon>
        <taxon>Viridiplantae</taxon>
        <taxon>Streptophyta</taxon>
        <taxon>Embryophyta</taxon>
        <taxon>Tracheophyta</taxon>
        <taxon>Spermatophyta</taxon>
        <taxon>Magnoliopsida</taxon>
        <taxon>Liliopsida</taxon>
        <taxon>Zingiberales</taxon>
        <taxon>Musaceae</taxon>
        <taxon>Musa</taxon>
    </lineage>
</organism>
<dbReference type="CDD" id="cd21865">
    <property type="entry name" value="DEUBAD_NFRKB"/>
    <property type="match status" value="1"/>
</dbReference>
<evidence type="ECO:0000256" key="3">
    <source>
        <dbReference type="SAM" id="MobiDB-lite"/>
    </source>
</evidence>
<dbReference type="InterPro" id="IPR044867">
    <property type="entry name" value="DEUBAD_dom"/>
</dbReference>
<feature type="region of interest" description="Disordered" evidence="3">
    <location>
        <begin position="491"/>
        <end position="510"/>
    </location>
</feature>
<sequence>MGIIKIRPQGPGNSHHLQQSFVHEEKLFSDRIFGDDHDEHEAAEVGCEYFMIGGQMCSIPYELYDLPDLNGILSLETWNYHLTEDERFSLVAFLPDMDQETFWLTIHELLTGDNMFFGSPLEKFYNGLMGGLYSPQVTHLREGLQFLQRSEYYHTLRSYHKNMAQTFMEMKKIWGRCRSNISVEERILTWNSSKGHKPVFVVDLNVFPDEDTLKMVERNEKTLPFSKKAKYINENCDPSFPLNGLLCNTKRKPMGVLKLKPSVSGLVQNQTLQPLPDKPGEPTKQLPKAKGVLKIKPKYDSLNPKKPRTESEQISANIWGVHAPRASGPQFVFKKDGLDFTEKLPILHQLDRDGIAYGNQEAVQKKELLYAGAETFMDSEIFPRKLKIITDVRQDAVGKCKEQFPLIANQNLRIFPREADLIGEYRNDKKILNNTNTQQNRSIYESSADPKIETFPLTFEKHREKRLNAICEAGLRTADNCTDKHDILTKPSDHLEDGSKDDATNVTHSGAEKCLLSPPITYKRKKPYRKINQVDSLKQQPDIVNFEPAAPSGIVKPKPMAIKIKFRGLTGYNT</sequence>
<dbReference type="AlphaFoldDB" id="A0A804I866"/>
<reference evidence="6" key="2">
    <citation type="submission" date="2021-05" db="UniProtKB">
        <authorList>
            <consortium name="EnsemblPlants"/>
        </authorList>
    </citation>
    <scope>IDENTIFICATION</scope>
    <source>
        <strain evidence="6">subsp. malaccensis</strain>
    </source>
</reference>
<reference evidence="5" key="1">
    <citation type="submission" date="2021-03" db="EMBL/GenBank/DDBJ databases">
        <authorList>
            <consortium name="Genoscope - CEA"/>
            <person name="William W."/>
        </authorList>
    </citation>
    <scope>NUCLEOTIDE SEQUENCE</scope>
    <source>
        <strain evidence="5">Doubled-haploid Pahang</strain>
    </source>
</reference>
<feature type="domain" description="DEUBAD" evidence="4">
    <location>
        <begin position="60"/>
        <end position="173"/>
    </location>
</feature>
<keyword evidence="7" id="KW-1185">Reference proteome</keyword>
<comment type="subcellular location">
    <subcellularLocation>
        <location evidence="1">Nucleus</location>
    </subcellularLocation>
</comment>
<dbReference type="InParanoid" id="A0A804I866"/>
<protein>
    <submittedName>
        <fullName evidence="5">(wild Malaysian banana) hypothetical protein</fullName>
    </submittedName>
</protein>
<keyword evidence="2" id="KW-0539">Nucleus</keyword>
<evidence type="ECO:0000313" key="5">
    <source>
        <dbReference type="EMBL" id="CAG1849092.1"/>
    </source>
</evidence>
<dbReference type="OrthoDB" id="1938996at2759"/>
<dbReference type="PROSITE" id="PS51916">
    <property type="entry name" value="DEUBAD"/>
    <property type="match status" value="1"/>
</dbReference>
<feature type="compositionally biased region" description="Basic and acidic residues" evidence="3">
    <location>
        <begin position="491"/>
        <end position="503"/>
    </location>
</feature>
<dbReference type="FunCoup" id="A0A804I866">
    <property type="interactions" value="6"/>
</dbReference>
<dbReference type="EMBL" id="HG996468">
    <property type="protein sequence ID" value="CAG1849092.1"/>
    <property type="molecule type" value="Genomic_DNA"/>
</dbReference>
<accession>A0A804I866</accession>
<name>A0A804I866_MUSAM</name>
<dbReference type="PANTHER" id="PTHR13052">
    <property type="entry name" value="NFRKB-RELATED"/>
    <property type="match status" value="1"/>
</dbReference>
<dbReference type="PANTHER" id="PTHR13052:SF3">
    <property type="entry name" value="NUCLEAR FACTOR RELATED TO KAPPA-B-BINDING PROTEIN"/>
    <property type="match status" value="1"/>
</dbReference>
<proteinExistence type="predicted"/>
<dbReference type="InterPro" id="IPR024867">
    <property type="entry name" value="NFRKB"/>
</dbReference>
<gene>
    <name evidence="5" type="ORF">GSMUA_206780.1</name>
</gene>
<dbReference type="Proteomes" id="UP000012960">
    <property type="component" value="Unplaced"/>
</dbReference>
<evidence type="ECO:0000256" key="2">
    <source>
        <dbReference type="ARBA" id="ARBA00023242"/>
    </source>
</evidence>
<evidence type="ECO:0000256" key="1">
    <source>
        <dbReference type="ARBA" id="ARBA00004123"/>
    </source>
</evidence>